<keyword evidence="5 13" id="KW-0963">Cytoplasm</keyword>
<dbReference type="Gene3D" id="3.30.310.10">
    <property type="entry name" value="TATA-Binding Protein"/>
    <property type="match status" value="1"/>
</dbReference>
<dbReference type="Gene3D" id="1.25.10.10">
    <property type="entry name" value="Leucine-rich Repeat Variant"/>
    <property type="match status" value="2"/>
</dbReference>
<dbReference type="Proteomes" id="UP000198287">
    <property type="component" value="Unassembled WGS sequence"/>
</dbReference>
<evidence type="ECO:0000256" key="12">
    <source>
        <dbReference type="ARBA" id="ARBA00025536"/>
    </source>
</evidence>
<feature type="domain" description="Coatomer gamma subunit appendage Ig-like subdomain" evidence="15">
    <location>
        <begin position="608"/>
        <end position="755"/>
    </location>
</feature>
<dbReference type="InterPro" id="IPR009028">
    <property type="entry name" value="Coatomer/calthrin_app_sub_C"/>
</dbReference>
<comment type="similarity">
    <text evidence="2 13">Belongs to the COPG family.</text>
</comment>
<dbReference type="GO" id="GO:0009306">
    <property type="term" value="P:protein secretion"/>
    <property type="evidence" value="ECO:0007669"/>
    <property type="project" value="TreeGrafter"/>
</dbReference>
<evidence type="ECO:0000256" key="2">
    <source>
        <dbReference type="ARBA" id="ARBA00010720"/>
    </source>
</evidence>
<dbReference type="FunFam" id="1.25.10.10:FF:000071">
    <property type="entry name" value="Coatomer subunit gamma"/>
    <property type="match status" value="1"/>
</dbReference>
<dbReference type="GO" id="GO:0030126">
    <property type="term" value="C:COPI vesicle coat"/>
    <property type="evidence" value="ECO:0007669"/>
    <property type="project" value="InterPro"/>
</dbReference>
<dbReference type="GO" id="GO:0000139">
    <property type="term" value="C:Golgi membrane"/>
    <property type="evidence" value="ECO:0007669"/>
    <property type="project" value="UniProtKB-SubCell"/>
</dbReference>
<evidence type="ECO:0000259" key="15">
    <source>
        <dbReference type="Pfam" id="PF08752"/>
    </source>
</evidence>
<dbReference type="PIRSF" id="PIRSF037093">
    <property type="entry name" value="Coatomer_gamma_subunit"/>
    <property type="match status" value="1"/>
</dbReference>
<evidence type="ECO:0000259" key="14">
    <source>
        <dbReference type="Pfam" id="PF01602"/>
    </source>
</evidence>
<comment type="caution">
    <text evidence="17">The sequence shown here is derived from an EMBL/GenBank/DDBJ whole genome shotgun (WGS) entry which is preliminary data.</text>
</comment>
<dbReference type="FunFam" id="3.30.310.10:FF:000011">
    <property type="entry name" value="Coatomer subunit gamma"/>
    <property type="match status" value="1"/>
</dbReference>
<dbReference type="InterPro" id="IPR002553">
    <property type="entry name" value="Clathrin/coatomer_adapt-like_N"/>
</dbReference>
<keyword evidence="7 13" id="KW-0931">ER-Golgi transport</keyword>
<name>A0A226EQ61_FOLCA</name>
<evidence type="ECO:0000256" key="11">
    <source>
        <dbReference type="ARBA" id="ARBA00023329"/>
    </source>
</evidence>
<feature type="domain" description="Clathrin/coatomer adaptor adaptin-like N-terminal" evidence="14">
    <location>
        <begin position="24"/>
        <end position="538"/>
    </location>
</feature>
<keyword evidence="4 13" id="KW-0813">Transport</keyword>
<dbReference type="SUPFAM" id="SSF55711">
    <property type="entry name" value="Subdomain of clathrin and coatomer appendage domain"/>
    <property type="match status" value="1"/>
</dbReference>
<dbReference type="GO" id="GO:0006886">
    <property type="term" value="P:intracellular protein transport"/>
    <property type="evidence" value="ECO:0007669"/>
    <property type="project" value="InterPro"/>
</dbReference>
<gene>
    <name evidence="17" type="ORF">Fcan01_05109</name>
</gene>
<organism evidence="17 18">
    <name type="scientific">Folsomia candida</name>
    <name type="common">Springtail</name>
    <dbReference type="NCBI Taxonomy" id="158441"/>
    <lineage>
        <taxon>Eukaryota</taxon>
        <taxon>Metazoa</taxon>
        <taxon>Ecdysozoa</taxon>
        <taxon>Arthropoda</taxon>
        <taxon>Hexapoda</taxon>
        <taxon>Collembola</taxon>
        <taxon>Entomobryomorpha</taxon>
        <taxon>Isotomoidea</taxon>
        <taxon>Isotomidae</taxon>
        <taxon>Proisotominae</taxon>
        <taxon>Folsomia</taxon>
    </lineage>
</organism>
<dbReference type="InterPro" id="IPR013040">
    <property type="entry name" value="Coatomer_gsu_app_Ig-like_dom"/>
</dbReference>
<dbReference type="FunFam" id="1.25.10.10:FF:000382">
    <property type="entry name" value="Coatomer subunit gamma"/>
    <property type="match status" value="1"/>
</dbReference>
<keyword evidence="6" id="KW-0677">Repeat</keyword>
<evidence type="ECO:0000256" key="1">
    <source>
        <dbReference type="ARBA" id="ARBA00004255"/>
    </source>
</evidence>
<evidence type="ECO:0000259" key="16">
    <source>
        <dbReference type="Pfam" id="PF16381"/>
    </source>
</evidence>
<dbReference type="Gene3D" id="2.60.40.1480">
    <property type="entry name" value="Coatomer, gamma subunit, appendage domain"/>
    <property type="match status" value="1"/>
</dbReference>
<dbReference type="STRING" id="158441.A0A226EQ61"/>
<evidence type="ECO:0000313" key="18">
    <source>
        <dbReference type="Proteomes" id="UP000198287"/>
    </source>
</evidence>
<dbReference type="InterPro" id="IPR011989">
    <property type="entry name" value="ARM-like"/>
</dbReference>
<dbReference type="GO" id="GO:0005198">
    <property type="term" value="F:structural molecule activity"/>
    <property type="evidence" value="ECO:0007669"/>
    <property type="project" value="InterPro"/>
</dbReference>
<dbReference type="PANTHER" id="PTHR10261:SF0">
    <property type="entry name" value="COATOMER SUBUNIT GAMMA-2"/>
    <property type="match status" value="1"/>
</dbReference>
<dbReference type="InterPro" id="IPR037067">
    <property type="entry name" value="Coatomer_gsu_app_sf"/>
</dbReference>
<dbReference type="GO" id="GO:0005793">
    <property type="term" value="C:endoplasmic reticulum-Golgi intermediate compartment"/>
    <property type="evidence" value="ECO:0007669"/>
    <property type="project" value="TreeGrafter"/>
</dbReference>
<dbReference type="InterPro" id="IPR032154">
    <property type="entry name" value="Coatomer_g_Cpla"/>
</dbReference>
<evidence type="ECO:0000256" key="10">
    <source>
        <dbReference type="ARBA" id="ARBA00023136"/>
    </source>
</evidence>
<evidence type="ECO:0000256" key="9">
    <source>
        <dbReference type="ARBA" id="ARBA00023034"/>
    </source>
</evidence>
<evidence type="ECO:0000256" key="3">
    <source>
        <dbReference type="ARBA" id="ARBA00011775"/>
    </source>
</evidence>
<dbReference type="InterPro" id="IPR016024">
    <property type="entry name" value="ARM-type_fold"/>
</dbReference>
<dbReference type="GO" id="GO:0006891">
    <property type="term" value="P:intra-Golgi vesicle-mediated transport"/>
    <property type="evidence" value="ECO:0007669"/>
    <property type="project" value="TreeGrafter"/>
</dbReference>
<dbReference type="AlphaFoldDB" id="A0A226EQ61"/>
<evidence type="ECO:0000256" key="13">
    <source>
        <dbReference type="PIRNR" id="PIRNR037093"/>
    </source>
</evidence>
<reference evidence="17 18" key="1">
    <citation type="submission" date="2015-12" db="EMBL/GenBank/DDBJ databases">
        <title>The genome of Folsomia candida.</title>
        <authorList>
            <person name="Faddeeva A."/>
            <person name="Derks M.F."/>
            <person name="Anvar Y."/>
            <person name="Smit S."/>
            <person name="Van Straalen N."/>
            <person name="Roelofs D."/>
        </authorList>
    </citation>
    <scope>NUCLEOTIDE SEQUENCE [LARGE SCALE GENOMIC DNA]</scope>
    <source>
        <strain evidence="17 18">VU population</strain>
        <tissue evidence="17">Whole body</tissue>
    </source>
</reference>
<dbReference type="FunFam" id="2.60.40.1480:FF:000001">
    <property type="entry name" value="Coatomer subunit gamma"/>
    <property type="match status" value="1"/>
</dbReference>
<accession>A0A226EQ61</accession>
<keyword evidence="18" id="KW-1185">Reference proteome</keyword>
<evidence type="ECO:0000313" key="17">
    <source>
        <dbReference type="EMBL" id="OXA59410.1"/>
    </source>
</evidence>
<keyword evidence="8 13" id="KW-0653">Protein transport</keyword>
<dbReference type="GO" id="GO:0005783">
    <property type="term" value="C:endoplasmic reticulum"/>
    <property type="evidence" value="ECO:0007669"/>
    <property type="project" value="TreeGrafter"/>
</dbReference>
<evidence type="ECO:0000256" key="4">
    <source>
        <dbReference type="ARBA" id="ARBA00022448"/>
    </source>
</evidence>
<dbReference type="InterPro" id="IPR017106">
    <property type="entry name" value="Coatomer_gsu"/>
</dbReference>
<dbReference type="OMA" id="DFIEDCE"/>
<dbReference type="GO" id="GO:0006888">
    <property type="term" value="P:endoplasmic reticulum to Golgi vesicle-mediated transport"/>
    <property type="evidence" value="ECO:0007669"/>
    <property type="project" value="TreeGrafter"/>
</dbReference>
<sequence>MNFKREKKEEEEGTSVSIYSNLEKTSVLQESRAFNESVINPRKCTQILSKILYLLIQGEQLNANEATEVFFAMTKLFQCRDPVLRRMVYLGIKELSHIAEDVIIVTSSLTKDMTGKEDLYRGAAIRALCTITDASMLQALERYLKQAIVDKLPTVSSAALVRSYHLTFTSGELVKRWVSEVQEAINSESVMVQYHALGVLYQIRKMDRLAVTKLVSKLTKSHLKSPFASSLLIRITAKLVDEEELPTDSPFFDYLEAMLRHKSELVIFEAAHAIINLRKIVPRDLNPAISVLQLFCSSPKPALRFAAVRTLNKIAIAHPTSVTNCNVDLENLITDSNRSIATLAITTLLKTGAESSIDRLMKQIASFVSEISDEFKVVVVKAIKSLCLKFPRKHGSLMGFLSALLRDEGGLEYKAAIADTIITIIEENPEAKETGLSHLCEFIEDCEHTSLAVRILHLLGKEGPKAKNPSKYIRYIYNRVILEQPAVRAAAVSALAQFAAYCPNLLSNVVVLLRRCQVDGDDEVRDRATLYLQLLETDKNYILNSLATSVVVLESALQEYLKKSDFRQPFDIKSVPEQSIVAAAEKPKSLPAVTAAAQKTLANTRVDQAEELKKVPELNRLDLGPLFKSSVKQMLTESETEYLVEVVKHVYKSYLVLQFRIENTLADQLLENVKVDLDLPEGFQQVVSIGINQLRYGSGYAYVVLSWPEDIEGTFGIGIGSTLKFLVKDCDPDTGIPDSEEGYDDDYVLEDIDINLSDQILPVSRANFGAAWEELEIEQEETYALSNATTIPEAVKNIVNYLGMQPCDRSDRIPDGKSSHSLLLAGLFRGGVEVLAKAKFVLSDGVNLQLTVRAADENIASIVTSSVG</sequence>
<protein>
    <recommendedName>
        <fullName evidence="13">Coatomer subunit gamma</fullName>
    </recommendedName>
</protein>
<keyword evidence="9 13" id="KW-0333">Golgi apparatus</keyword>
<comment type="subunit">
    <text evidence="3">Oligomeric complex that consists of at least the alpha, beta, beta', gamma, delta, epsilon and zeta subunits.</text>
</comment>
<dbReference type="SUPFAM" id="SSF48371">
    <property type="entry name" value="ARM repeat"/>
    <property type="match status" value="1"/>
</dbReference>
<dbReference type="Pfam" id="PF16381">
    <property type="entry name" value="Coatomer_g_Cpla"/>
    <property type="match status" value="1"/>
</dbReference>
<comment type="subcellular location">
    <subcellularLocation>
        <location evidence="13">Cytoplasm</location>
    </subcellularLocation>
    <subcellularLocation>
        <location evidence="1 13">Golgi apparatus membrane</location>
        <topology evidence="1 13">Peripheral membrane protein</topology>
        <orientation evidence="1 13">Cytoplasmic side</orientation>
    </subcellularLocation>
    <subcellularLocation>
        <location evidence="13">Cytoplasmic vesicle</location>
        <location evidence="13">COPI-coated vesicle membrane</location>
        <topology evidence="13">Peripheral membrane protein</topology>
        <orientation evidence="13">Cytoplasmic side</orientation>
    </subcellularLocation>
</comment>
<dbReference type="OrthoDB" id="1074925at2759"/>
<dbReference type="InterPro" id="IPR012295">
    <property type="entry name" value="TBP_dom_sf"/>
</dbReference>
<dbReference type="SUPFAM" id="SSF49348">
    <property type="entry name" value="Clathrin adaptor appendage domain"/>
    <property type="match status" value="1"/>
</dbReference>
<dbReference type="PANTHER" id="PTHR10261">
    <property type="entry name" value="COATOMER SUBUNIT GAMMA"/>
    <property type="match status" value="1"/>
</dbReference>
<proteinExistence type="inferred from homology"/>
<dbReference type="Pfam" id="PF01602">
    <property type="entry name" value="Adaptin_N"/>
    <property type="match status" value="1"/>
</dbReference>
<comment type="function">
    <text evidence="12 13">The coatomer is a cytosolic protein complex that binds to dilysine motifs and reversibly associates with Golgi non-clathrin-coated vesicles, which further mediate biosynthetic protein transport from the ER, via the Golgi up to the trans Golgi network. Coatomer complex is required for budding from Golgi membranes, and is essential for the retrograde Golgi-to-ER transport of dilysine-tagged proteins.</text>
</comment>
<dbReference type="GO" id="GO:0072384">
    <property type="term" value="P:organelle transport along microtubule"/>
    <property type="evidence" value="ECO:0007669"/>
    <property type="project" value="TreeGrafter"/>
</dbReference>
<feature type="domain" description="Coatomer subunit gamma C-terminal" evidence="16">
    <location>
        <begin position="757"/>
        <end position="867"/>
    </location>
</feature>
<evidence type="ECO:0000256" key="8">
    <source>
        <dbReference type="ARBA" id="ARBA00022927"/>
    </source>
</evidence>
<dbReference type="EMBL" id="LNIX01000002">
    <property type="protein sequence ID" value="OXA59410.1"/>
    <property type="molecule type" value="Genomic_DNA"/>
</dbReference>
<dbReference type="Pfam" id="PF08752">
    <property type="entry name" value="COP-gamma_platf"/>
    <property type="match status" value="1"/>
</dbReference>
<keyword evidence="10 13" id="KW-0472">Membrane</keyword>
<evidence type="ECO:0000256" key="5">
    <source>
        <dbReference type="ARBA" id="ARBA00022490"/>
    </source>
</evidence>
<evidence type="ECO:0000256" key="6">
    <source>
        <dbReference type="ARBA" id="ARBA00022737"/>
    </source>
</evidence>
<evidence type="ECO:0000256" key="7">
    <source>
        <dbReference type="ARBA" id="ARBA00022892"/>
    </source>
</evidence>
<keyword evidence="11 13" id="KW-0968">Cytoplasmic vesicle</keyword>
<dbReference type="InterPro" id="IPR013041">
    <property type="entry name" value="Clathrin_app_Ig-like_sf"/>
</dbReference>